<dbReference type="AlphaFoldDB" id="A0A1Y5F7Z4"/>
<accession>A0A1Y5F7Z4</accession>
<evidence type="ECO:0000313" key="1">
    <source>
        <dbReference type="EMBL" id="OUR96865.1"/>
    </source>
</evidence>
<dbReference type="Proteomes" id="UP000196531">
    <property type="component" value="Unassembled WGS sequence"/>
</dbReference>
<comment type="caution">
    <text evidence="1">The sequence shown here is derived from an EMBL/GenBank/DDBJ whole genome shotgun (WGS) entry which is preliminary data.</text>
</comment>
<proteinExistence type="predicted"/>
<evidence type="ECO:0000313" key="2">
    <source>
        <dbReference type="Proteomes" id="UP000196531"/>
    </source>
</evidence>
<organism evidence="1 2">
    <name type="scientific">Halobacteriovorax marinus</name>
    <dbReference type="NCBI Taxonomy" id="97084"/>
    <lineage>
        <taxon>Bacteria</taxon>
        <taxon>Pseudomonadati</taxon>
        <taxon>Bdellovibrionota</taxon>
        <taxon>Bacteriovoracia</taxon>
        <taxon>Bacteriovoracales</taxon>
        <taxon>Halobacteriovoraceae</taxon>
        <taxon>Halobacteriovorax</taxon>
    </lineage>
</organism>
<gene>
    <name evidence="1" type="ORF">A9Q84_11045</name>
</gene>
<name>A0A1Y5F7Z4_9BACT</name>
<sequence>MKYLIFTFLMSTKLYATELIIPEFKKKVLTVNIVHAEPFDFDTFVLTNRFNKQFTLVCSGNPFYGNKSSYLEYENFFGSHVADFKFKQNVACHVLKEHLYAVFEGVNRDNQIQIFLNRESGLVEKIILPPIDPLYDGEEHTPLEDIRELAKL</sequence>
<dbReference type="EMBL" id="MAAO01000006">
    <property type="protein sequence ID" value="OUR96865.1"/>
    <property type="molecule type" value="Genomic_DNA"/>
</dbReference>
<protein>
    <submittedName>
        <fullName evidence="1">Uncharacterized protein</fullName>
    </submittedName>
</protein>
<reference evidence="2" key="1">
    <citation type="journal article" date="2017" name="Proc. Natl. Acad. Sci. U.S.A.">
        <title>Simulation of Deepwater Horizon oil plume reveals substrate specialization within a complex community of hydrocarbon-degraders.</title>
        <authorList>
            <person name="Hu P."/>
            <person name="Dubinsky E.A."/>
            <person name="Probst A.J."/>
            <person name="Wang J."/>
            <person name="Sieber C.M.K."/>
            <person name="Tom L.M."/>
            <person name="Gardinali P."/>
            <person name="Banfield J.F."/>
            <person name="Atlas R.M."/>
            <person name="Andersen G.L."/>
        </authorList>
    </citation>
    <scope>NUCLEOTIDE SEQUENCE [LARGE SCALE GENOMIC DNA]</scope>
</reference>